<dbReference type="PROSITE" id="PS50305">
    <property type="entry name" value="SIRTUIN"/>
    <property type="match status" value="1"/>
</dbReference>
<keyword evidence="2" id="KW-0520">NAD</keyword>
<feature type="non-terminal residue" evidence="4">
    <location>
        <position position="1"/>
    </location>
</feature>
<proteinExistence type="predicted"/>
<protein>
    <recommendedName>
        <fullName evidence="3">Deacetylase sirtuin-type domain-containing protein</fullName>
    </recommendedName>
</protein>
<dbReference type="InterPro" id="IPR050134">
    <property type="entry name" value="NAD-dep_sirtuin_deacylases"/>
</dbReference>
<dbReference type="InterPro" id="IPR029035">
    <property type="entry name" value="DHS-like_NAD/FAD-binding_dom"/>
</dbReference>
<evidence type="ECO:0000259" key="3">
    <source>
        <dbReference type="PROSITE" id="PS50305"/>
    </source>
</evidence>
<dbReference type="EMBL" id="BARV01035092">
    <property type="protein sequence ID" value="GAI53717.1"/>
    <property type="molecule type" value="Genomic_DNA"/>
</dbReference>
<dbReference type="InterPro" id="IPR003000">
    <property type="entry name" value="Sirtuin"/>
</dbReference>
<evidence type="ECO:0000256" key="2">
    <source>
        <dbReference type="ARBA" id="ARBA00023027"/>
    </source>
</evidence>
<gene>
    <name evidence="4" type="ORF">S06H3_54811</name>
</gene>
<dbReference type="GO" id="GO:0017136">
    <property type="term" value="F:histone deacetylase activity, NAD-dependent"/>
    <property type="evidence" value="ECO:0007669"/>
    <property type="project" value="TreeGrafter"/>
</dbReference>
<keyword evidence="1" id="KW-0808">Transferase</keyword>
<evidence type="ECO:0000256" key="1">
    <source>
        <dbReference type="ARBA" id="ARBA00022679"/>
    </source>
</evidence>
<dbReference type="Pfam" id="PF02146">
    <property type="entry name" value="SIR2"/>
    <property type="match status" value="1"/>
</dbReference>
<dbReference type="SUPFAM" id="SSF52467">
    <property type="entry name" value="DHS-like NAD/FAD-binding domain"/>
    <property type="match status" value="1"/>
</dbReference>
<sequence length="80" mass="9026">IQKFLSSPEARRKHWQMLSESGLIMEAEPDPAHYAIASLERLGKLDCVITQNVDNLHQKAGVPGDKVFELHGNMQWVVCL</sequence>
<dbReference type="Gene3D" id="3.40.50.1220">
    <property type="entry name" value="TPP-binding domain"/>
    <property type="match status" value="1"/>
</dbReference>
<organism evidence="4">
    <name type="scientific">marine sediment metagenome</name>
    <dbReference type="NCBI Taxonomy" id="412755"/>
    <lineage>
        <taxon>unclassified sequences</taxon>
        <taxon>metagenomes</taxon>
        <taxon>ecological metagenomes</taxon>
    </lineage>
</organism>
<dbReference type="GO" id="GO:0070403">
    <property type="term" value="F:NAD+ binding"/>
    <property type="evidence" value="ECO:0007669"/>
    <property type="project" value="InterPro"/>
</dbReference>
<dbReference type="PANTHER" id="PTHR11085:SF10">
    <property type="entry name" value="NAD-DEPENDENT PROTEIN DEACYLASE SIRTUIN-5, MITOCHONDRIAL-RELATED"/>
    <property type="match status" value="1"/>
</dbReference>
<evidence type="ECO:0000313" key="4">
    <source>
        <dbReference type="EMBL" id="GAI53717.1"/>
    </source>
</evidence>
<comment type="caution">
    <text evidence="4">The sequence shown here is derived from an EMBL/GenBank/DDBJ whole genome shotgun (WGS) entry which is preliminary data.</text>
</comment>
<name>X1PBM8_9ZZZZ</name>
<feature type="domain" description="Deacetylase sirtuin-type" evidence="3">
    <location>
        <begin position="1"/>
        <end position="80"/>
    </location>
</feature>
<reference evidence="4" key="1">
    <citation type="journal article" date="2014" name="Front. Microbiol.">
        <title>High frequency of phylogenetically diverse reductive dehalogenase-homologous genes in deep subseafloor sedimentary metagenomes.</title>
        <authorList>
            <person name="Kawai M."/>
            <person name="Futagami T."/>
            <person name="Toyoda A."/>
            <person name="Takaki Y."/>
            <person name="Nishi S."/>
            <person name="Hori S."/>
            <person name="Arai W."/>
            <person name="Tsubouchi T."/>
            <person name="Morono Y."/>
            <person name="Uchiyama I."/>
            <person name="Ito T."/>
            <person name="Fujiyama A."/>
            <person name="Inagaki F."/>
            <person name="Takami H."/>
        </authorList>
    </citation>
    <scope>NUCLEOTIDE SEQUENCE</scope>
    <source>
        <strain evidence="4">Expedition CK06-06</strain>
    </source>
</reference>
<dbReference type="AlphaFoldDB" id="X1PBM8"/>
<dbReference type="InterPro" id="IPR026590">
    <property type="entry name" value="Ssirtuin_cat_dom"/>
</dbReference>
<dbReference type="PANTHER" id="PTHR11085">
    <property type="entry name" value="NAD-DEPENDENT PROTEIN DEACYLASE SIRTUIN-5, MITOCHONDRIAL-RELATED"/>
    <property type="match status" value="1"/>
</dbReference>
<accession>X1PBM8</accession>